<keyword evidence="1" id="KW-0830">Ubiquinone</keyword>
<name>A0A6G4A7C7_9BACL</name>
<dbReference type="EMBL" id="JAAIKC010000022">
    <property type="protein sequence ID" value="NEW09721.1"/>
    <property type="molecule type" value="Genomic_DNA"/>
</dbReference>
<dbReference type="RefSeq" id="WP_163953828.1">
    <property type="nucleotide sequence ID" value="NZ_JAAIKC010000022.1"/>
</dbReference>
<organism evidence="1">
    <name type="scientific">Paenibacillus sp. SYP-B3998</name>
    <dbReference type="NCBI Taxonomy" id="2678564"/>
    <lineage>
        <taxon>Bacteria</taxon>
        <taxon>Bacillati</taxon>
        <taxon>Bacillota</taxon>
        <taxon>Bacilli</taxon>
        <taxon>Bacillales</taxon>
        <taxon>Paenibacillaceae</taxon>
        <taxon>Paenibacillus</taxon>
    </lineage>
</organism>
<sequence>MYQNSYGYPNVYHNQYLDYHYNRTPEFANKIGQFFTIPHPVTLSTGYTIPANTRIFIHNVSITSTGEELVTIVVSILKGGSWVSETIRDIPAKQLS</sequence>
<gene>
    <name evidence="1" type="ORF">GK047_27750</name>
</gene>
<proteinExistence type="predicted"/>
<protein>
    <submittedName>
        <fullName evidence="1">NADH:ubiquinone oxidoreductase</fullName>
    </submittedName>
</protein>
<dbReference type="AlphaFoldDB" id="A0A6G4A7C7"/>
<reference evidence="1" key="1">
    <citation type="submission" date="2020-02" db="EMBL/GenBank/DDBJ databases">
        <authorList>
            <person name="Shen X.-R."/>
            <person name="Zhang Y.-X."/>
        </authorList>
    </citation>
    <scope>NUCLEOTIDE SEQUENCE</scope>
    <source>
        <strain evidence="1">SYP-B3998</strain>
    </source>
</reference>
<accession>A0A6G4A7C7</accession>
<evidence type="ECO:0000313" key="1">
    <source>
        <dbReference type="EMBL" id="NEW09721.1"/>
    </source>
</evidence>
<comment type="caution">
    <text evidence="1">The sequence shown here is derived from an EMBL/GenBank/DDBJ whole genome shotgun (WGS) entry which is preliminary data.</text>
</comment>